<dbReference type="AlphaFoldDB" id="A0A9E6R8J6"/>
<sequence>MTERPIDLDVAREFSLANAALRDLAAGDGTRWKEAVGELHSQYGELPVWVLLHEDDDLRQTHAALCETLRPHMERLAPLQIVLLYEVVVGGEAFAARLSGNDAVFSAASGGDTRLTWRAQPRGLSTVFRSRDCRRTT</sequence>
<dbReference type="EMBL" id="CP081869">
    <property type="protein sequence ID" value="QZN98602.1"/>
    <property type="molecule type" value="Genomic_DNA"/>
</dbReference>
<evidence type="ECO:0000313" key="2">
    <source>
        <dbReference type="Proteomes" id="UP000825701"/>
    </source>
</evidence>
<accession>A0A9E6R8J6</accession>
<dbReference type="KEGG" id="cmet:K6K41_16370"/>
<name>A0A9E6R8J6_9HYPH</name>
<proteinExistence type="predicted"/>
<protein>
    <submittedName>
        <fullName evidence="1">Uncharacterized protein</fullName>
    </submittedName>
</protein>
<organism evidence="1 2">
    <name type="scientific">Chenggangzhangella methanolivorans</name>
    <dbReference type="NCBI Taxonomy" id="1437009"/>
    <lineage>
        <taxon>Bacteria</taxon>
        <taxon>Pseudomonadati</taxon>
        <taxon>Pseudomonadota</taxon>
        <taxon>Alphaproteobacteria</taxon>
        <taxon>Hyphomicrobiales</taxon>
        <taxon>Methylopilaceae</taxon>
        <taxon>Chenggangzhangella</taxon>
    </lineage>
</organism>
<dbReference type="Proteomes" id="UP000825701">
    <property type="component" value="Chromosome"/>
</dbReference>
<dbReference type="RefSeq" id="WP_261401539.1">
    <property type="nucleotide sequence ID" value="NZ_CP081869.1"/>
</dbReference>
<keyword evidence="2" id="KW-1185">Reference proteome</keyword>
<gene>
    <name evidence="1" type="ORF">K6K41_16370</name>
</gene>
<evidence type="ECO:0000313" key="1">
    <source>
        <dbReference type="EMBL" id="QZN98602.1"/>
    </source>
</evidence>
<reference evidence="1" key="1">
    <citation type="submission" date="2021-08" db="EMBL/GenBank/DDBJ databases">
        <authorList>
            <person name="Zhang H."/>
            <person name="Xu M."/>
            <person name="Yu Z."/>
            <person name="Yang L."/>
            <person name="Cai Y."/>
        </authorList>
    </citation>
    <scope>NUCLEOTIDE SEQUENCE</scope>
    <source>
        <strain evidence="1">CHL1</strain>
    </source>
</reference>